<comment type="caution">
    <text evidence="1">The sequence shown here is derived from an EMBL/GenBank/DDBJ whole genome shotgun (WGS) entry which is preliminary data.</text>
</comment>
<reference evidence="1" key="1">
    <citation type="submission" date="2021-01" db="EMBL/GenBank/DDBJ databases">
        <authorList>
            <consortium name="Genoscope - CEA"/>
            <person name="William W."/>
        </authorList>
    </citation>
    <scope>NUCLEOTIDE SEQUENCE</scope>
</reference>
<dbReference type="EMBL" id="CAJJDP010000034">
    <property type="protein sequence ID" value="CAD8157915.1"/>
    <property type="molecule type" value="Genomic_DNA"/>
</dbReference>
<keyword evidence="2" id="KW-1185">Reference proteome</keyword>
<protein>
    <submittedName>
        <fullName evidence="1">Uncharacterized protein</fullName>
    </submittedName>
</protein>
<organism evidence="1 2">
    <name type="scientific">Paramecium octaurelia</name>
    <dbReference type="NCBI Taxonomy" id="43137"/>
    <lineage>
        <taxon>Eukaryota</taxon>
        <taxon>Sar</taxon>
        <taxon>Alveolata</taxon>
        <taxon>Ciliophora</taxon>
        <taxon>Intramacronucleata</taxon>
        <taxon>Oligohymenophorea</taxon>
        <taxon>Peniculida</taxon>
        <taxon>Parameciidae</taxon>
        <taxon>Paramecium</taxon>
    </lineage>
</organism>
<proteinExistence type="predicted"/>
<evidence type="ECO:0000313" key="1">
    <source>
        <dbReference type="EMBL" id="CAD8157915.1"/>
    </source>
</evidence>
<name>A0A8S1TYJ3_PAROT</name>
<evidence type="ECO:0000313" key="2">
    <source>
        <dbReference type="Proteomes" id="UP000683925"/>
    </source>
</evidence>
<sequence length="43" mass="5072">MSSKSLLGIRLKFTEKKYNQLHEAYEDLALAEDLEETQNIMNR</sequence>
<accession>A0A8S1TYJ3</accession>
<dbReference type="AlphaFoldDB" id="A0A8S1TYJ3"/>
<dbReference type="Proteomes" id="UP000683925">
    <property type="component" value="Unassembled WGS sequence"/>
</dbReference>
<gene>
    <name evidence="1" type="ORF">POCTA_138.1.T0340227</name>
</gene>